<evidence type="ECO:0000256" key="1">
    <source>
        <dbReference type="SAM" id="Phobius"/>
    </source>
</evidence>
<keyword evidence="3" id="KW-1185">Reference proteome</keyword>
<evidence type="ECO:0000313" key="3">
    <source>
        <dbReference type="Proteomes" id="UP000243686"/>
    </source>
</evidence>
<dbReference type="SUPFAM" id="SSF81321">
    <property type="entry name" value="Family A G protein-coupled receptor-like"/>
    <property type="match status" value="1"/>
</dbReference>
<dbReference type="AlphaFoldDB" id="A0A1S8WLW5"/>
<name>A0A1S8WLW5_OPIVI</name>
<gene>
    <name evidence="2" type="ORF">X801_08746</name>
</gene>
<proteinExistence type="predicted"/>
<evidence type="ECO:0008006" key="4">
    <source>
        <dbReference type="Google" id="ProtNLM"/>
    </source>
</evidence>
<keyword evidence="1" id="KW-1133">Transmembrane helix</keyword>
<feature type="non-terminal residue" evidence="2">
    <location>
        <position position="1"/>
    </location>
</feature>
<dbReference type="Proteomes" id="UP000243686">
    <property type="component" value="Unassembled WGS sequence"/>
</dbReference>
<organism evidence="2 3">
    <name type="scientific">Opisthorchis viverrini</name>
    <name type="common">Southeast Asian liver fluke</name>
    <dbReference type="NCBI Taxonomy" id="6198"/>
    <lineage>
        <taxon>Eukaryota</taxon>
        <taxon>Metazoa</taxon>
        <taxon>Spiralia</taxon>
        <taxon>Lophotrochozoa</taxon>
        <taxon>Platyhelminthes</taxon>
        <taxon>Trematoda</taxon>
        <taxon>Digenea</taxon>
        <taxon>Opisthorchiida</taxon>
        <taxon>Opisthorchiata</taxon>
        <taxon>Opisthorchiidae</taxon>
        <taxon>Opisthorchis</taxon>
    </lineage>
</organism>
<dbReference type="Gene3D" id="1.20.1070.10">
    <property type="entry name" value="Rhodopsin 7-helix transmembrane proteins"/>
    <property type="match status" value="1"/>
</dbReference>
<feature type="transmembrane region" description="Helical" evidence="1">
    <location>
        <begin position="106"/>
        <end position="131"/>
    </location>
</feature>
<dbReference type="EMBL" id="KV904571">
    <property type="protein sequence ID" value="OON15452.1"/>
    <property type="molecule type" value="Genomic_DNA"/>
</dbReference>
<sequence>FVKHSFTTDYPPSPEWPVCPLKSSVRLLLVSAVCIDLIGHLTYTVHAVLRITRPPGWIYAPDMNYCILLMVEQVTRDCTTWHVTLLCGQTFCRFELLKSPTMSEKWTLLLIIVMLIASCGVAVLLDCFVLLPKMVVCRIQNHRVHQLDTFHLVYSFIIPVTVVFSSLSGILCKLMRFAYRTKDDSPVDDCEVTNAKLTATTGTIYLLCFITAKTYLLVHSKQLMITEDAVCIALDLCLQIASCTRSYIFLLGGKSSRNDLKRILLNLSQKCRSRRETLHQKGPMIRKNSFRTHKK</sequence>
<keyword evidence="1" id="KW-0472">Membrane</keyword>
<feature type="transmembrane region" description="Helical" evidence="1">
    <location>
        <begin position="151"/>
        <end position="172"/>
    </location>
</feature>
<reference evidence="2 3" key="1">
    <citation type="submission" date="2015-03" db="EMBL/GenBank/DDBJ databases">
        <title>Draft genome of the nematode, Opisthorchis viverrini.</title>
        <authorList>
            <person name="Mitreva M."/>
        </authorList>
    </citation>
    <scope>NUCLEOTIDE SEQUENCE [LARGE SCALE GENOMIC DNA]</scope>
    <source>
        <strain evidence="2">Khon Kaen</strain>
    </source>
</reference>
<keyword evidence="1" id="KW-0812">Transmembrane</keyword>
<protein>
    <recommendedName>
        <fullName evidence="4">G-protein coupled receptors family 1 profile domain-containing protein</fullName>
    </recommendedName>
</protein>
<feature type="non-terminal residue" evidence="2">
    <location>
        <position position="295"/>
    </location>
</feature>
<feature type="transmembrane region" description="Helical" evidence="1">
    <location>
        <begin position="27"/>
        <end position="49"/>
    </location>
</feature>
<evidence type="ECO:0000313" key="2">
    <source>
        <dbReference type="EMBL" id="OON15452.1"/>
    </source>
</evidence>
<accession>A0A1S8WLW5</accession>